<feature type="coiled-coil region" evidence="1">
    <location>
        <begin position="41"/>
        <end position="75"/>
    </location>
</feature>
<evidence type="ECO:0000313" key="2">
    <source>
        <dbReference type="EMBL" id="KAB0803930.1"/>
    </source>
</evidence>
<evidence type="ECO:0000313" key="3">
    <source>
        <dbReference type="Proteomes" id="UP000327044"/>
    </source>
</evidence>
<comment type="caution">
    <text evidence="2">The sequence shown here is derived from an EMBL/GenBank/DDBJ whole genome shotgun (WGS) entry which is preliminary data.</text>
</comment>
<dbReference type="InParanoid" id="A0A5N4B3H6"/>
<dbReference type="AlphaFoldDB" id="A0A5N4B3H6"/>
<dbReference type="Proteomes" id="UP000327044">
    <property type="component" value="Unassembled WGS sequence"/>
</dbReference>
<evidence type="ECO:0000256" key="1">
    <source>
        <dbReference type="SAM" id="Coils"/>
    </source>
</evidence>
<keyword evidence="1" id="KW-0175">Coiled coil</keyword>
<sequence length="540" mass="61065">MANIDQADDFDPLRNITAYINDLDTTQVQDEAFIYYGQKQTLELQQDIEKQKKGKEEKEKEIETLVMILQQLKEDHDRIIQTVEILPKLNTSMRQLIHYKHNEMDEWKAKCDKSIKEFMRQHEDTRKQHANITPLHAEYQKTNMVCFESSIRLKIQVKKLEEEKEKEMLRKKLNNRLHNQKIVSFARESLNYYKWTNKRDRSIPKPIINLTDSRNEPAKGHIMSRVAELEELAASRAIPKYKYDQDWNHTSTLAELPRINWGEMTLRMTQTMKGWRQSLSSSFSTIPDASNAQNVKRSLVGADEKINIISVKKIKTATLPPVGTSPKKGPESPPSQLIDRFVEPQNIPKPNMVESKNSSFSPVVTSTFFNKPKTPAANIRNRIAFQTNSGKSLPSTAPPTGNLLPPTGNLMPPIGNLAPPTGNLLPPTGNLMPPMGNLMPPTGNLIPPTHNLMPETSNLFAMPMEPTATPCMNSPFNDDQFMMMSPSGSVDMEMPSFNVSADFNNIPSFMANPNQPSTNSQSGPISLFTNAGANPFKMFN</sequence>
<protein>
    <submittedName>
        <fullName evidence="2">Uncharacterized protein</fullName>
    </submittedName>
</protein>
<organism evidence="2 3">
    <name type="scientific">Photinus pyralis</name>
    <name type="common">Common eastern firefly</name>
    <name type="synonym">Lampyris pyralis</name>
    <dbReference type="NCBI Taxonomy" id="7054"/>
    <lineage>
        <taxon>Eukaryota</taxon>
        <taxon>Metazoa</taxon>
        <taxon>Ecdysozoa</taxon>
        <taxon>Arthropoda</taxon>
        <taxon>Hexapoda</taxon>
        <taxon>Insecta</taxon>
        <taxon>Pterygota</taxon>
        <taxon>Neoptera</taxon>
        <taxon>Endopterygota</taxon>
        <taxon>Coleoptera</taxon>
        <taxon>Polyphaga</taxon>
        <taxon>Elateriformia</taxon>
        <taxon>Elateroidea</taxon>
        <taxon>Lampyridae</taxon>
        <taxon>Lampyrinae</taxon>
        <taxon>Photinus</taxon>
    </lineage>
</organism>
<proteinExistence type="predicted"/>
<dbReference type="EMBL" id="VVIM01000001">
    <property type="protein sequence ID" value="KAB0803930.1"/>
    <property type="molecule type" value="Genomic_DNA"/>
</dbReference>
<keyword evidence="3" id="KW-1185">Reference proteome</keyword>
<accession>A0A5N4B3H6</accession>
<reference evidence="2 3" key="1">
    <citation type="journal article" date="2018" name="Elife">
        <title>Firefly genomes illuminate parallel origins of bioluminescence in beetles.</title>
        <authorList>
            <person name="Fallon T.R."/>
            <person name="Lower S.E."/>
            <person name="Chang C.H."/>
            <person name="Bessho-Uehara M."/>
            <person name="Martin G.J."/>
            <person name="Bewick A.J."/>
            <person name="Behringer M."/>
            <person name="Debat H.J."/>
            <person name="Wong I."/>
            <person name="Day J.C."/>
            <person name="Suvorov A."/>
            <person name="Silva C.J."/>
            <person name="Stanger-Hall K.F."/>
            <person name="Hall D.W."/>
            <person name="Schmitz R.J."/>
            <person name="Nelson D.R."/>
            <person name="Lewis S.M."/>
            <person name="Shigenobu S."/>
            <person name="Bybee S.M."/>
            <person name="Larracuente A.M."/>
            <person name="Oba Y."/>
            <person name="Weng J.K."/>
        </authorList>
    </citation>
    <scope>NUCLEOTIDE SEQUENCE [LARGE SCALE GENOMIC DNA]</scope>
    <source>
        <strain evidence="2">1611_PpyrPB1</strain>
        <tissue evidence="2">Whole body</tissue>
    </source>
</reference>
<gene>
    <name evidence="2" type="ORF">PPYR_00900</name>
</gene>
<name>A0A5N4B3H6_PHOPY</name>